<dbReference type="AlphaFoldDB" id="A0A2P2N3R7"/>
<accession>A0A2P2N3R7</accession>
<dbReference type="EMBL" id="GGEC01056647">
    <property type="protein sequence ID" value="MBX37131.1"/>
    <property type="molecule type" value="Transcribed_RNA"/>
</dbReference>
<organism evidence="1">
    <name type="scientific">Rhizophora mucronata</name>
    <name type="common">Asiatic mangrove</name>
    <dbReference type="NCBI Taxonomy" id="61149"/>
    <lineage>
        <taxon>Eukaryota</taxon>
        <taxon>Viridiplantae</taxon>
        <taxon>Streptophyta</taxon>
        <taxon>Embryophyta</taxon>
        <taxon>Tracheophyta</taxon>
        <taxon>Spermatophyta</taxon>
        <taxon>Magnoliopsida</taxon>
        <taxon>eudicotyledons</taxon>
        <taxon>Gunneridae</taxon>
        <taxon>Pentapetalae</taxon>
        <taxon>rosids</taxon>
        <taxon>fabids</taxon>
        <taxon>Malpighiales</taxon>
        <taxon>Rhizophoraceae</taxon>
        <taxon>Rhizophora</taxon>
    </lineage>
</organism>
<protein>
    <submittedName>
        <fullName evidence="1">Uncharacterized protein</fullName>
    </submittedName>
</protein>
<proteinExistence type="predicted"/>
<evidence type="ECO:0000313" key="1">
    <source>
        <dbReference type="EMBL" id="MBX37131.1"/>
    </source>
</evidence>
<reference evidence="1" key="1">
    <citation type="submission" date="2018-02" db="EMBL/GenBank/DDBJ databases">
        <title>Rhizophora mucronata_Transcriptome.</title>
        <authorList>
            <person name="Meera S.P."/>
            <person name="Sreeshan A."/>
            <person name="Augustine A."/>
        </authorList>
    </citation>
    <scope>NUCLEOTIDE SEQUENCE</scope>
    <source>
        <tissue evidence="1">Leaf</tissue>
    </source>
</reference>
<name>A0A2P2N3R7_RHIMU</name>
<sequence>MAQYIAVTYLFQRPSSLKFGLTAPIQVFWGSGYLSAIR</sequence>